<evidence type="ECO:0000256" key="1">
    <source>
        <dbReference type="SAM" id="MobiDB-lite"/>
    </source>
</evidence>
<proteinExistence type="predicted"/>
<sequence length="422" mass="48472">MQEEERKRRPLTDQYCMRTGSDRSARIAAMDRGVVGRVDGGDKSERAWDYAAVVEDTKPKKVEEGCDASACEAQETATASADSEQEDDDDVMLVDEEEEKAALESDTAALAERRTTPARRPPRSRSGTSNDSGSPTTANSDVDQKTTPASGRRRLTPAEKLAREQEKERKRLEREAKVAERERQRLAEQEEKERRRQERERKRIEKEREVEEKRLEKEERERQRQQELLAKQEEKRKKEEEKRKKEEEKRLAEERRKQEEEAKVCQSRRRARSSNPSGPFSAGCRISCPRAGPHRRHLTAVMEPSRERATSVRRTHHSMASIRRNTLQLARDVFLRRFSRVETPTLAVGRDIFSLDDIIWVSVACRLMGVAASASGGGSGCGRGAPWKKTERRECLRRRNQFSPLFPIRLLAYTAGTERPLC</sequence>
<organism evidence="2 3">
    <name type="scientific">Plectus sambesii</name>
    <dbReference type="NCBI Taxonomy" id="2011161"/>
    <lineage>
        <taxon>Eukaryota</taxon>
        <taxon>Metazoa</taxon>
        <taxon>Ecdysozoa</taxon>
        <taxon>Nematoda</taxon>
        <taxon>Chromadorea</taxon>
        <taxon>Plectida</taxon>
        <taxon>Plectina</taxon>
        <taxon>Plectoidea</taxon>
        <taxon>Plectidae</taxon>
        <taxon>Plectus</taxon>
    </lineage>
</organism>
<feature type="compositionally biased region" description="Polar residues" evidence="1">
    <location>
        <begin position="130"/>
        <end position="149"/>
    </location>
</feature>
<feature type="compositionally biased region" description="Basic and acidic residues" evidence="1">
    <location>
        <begin position="156"/>
        <end position="263"/>
    </location>
</feature>
<dbReference type="WBParaSite" id="PSAMB.scaffold15size126113.g387.t1">
    <property type="protein sequence ID" value="PSAMB.scaffold15size126113.g387.t1"/>
    <property type="gene ID" value="PSAMB.scaffold15size126113.g387"/>
</dbReference>
<dbReference type="Proteomes" id="UP000887566">
    <property type="component" value="Unplaced"/>
</dbReference>
<dbReference type="AlphaFoldDB" id="A0A914V9F2"/>
<keyword evidence="2" id="KW-1185">Reference proteome</keyword>
<feature type="region of interest" description="Disordered" evidence="1">
    <location>
        <begin position="61"/>
        <end position="288"/>
    </location>
</feature>
<name>A0A914V9F2_9BILA</name>
<accession>A0A914V9F2</accession>
<reference evidence="3" key="1">
    <citation type="submission" date="2022-11" db="UniProtKB">
        <authorList>
            <consortium name="WormBaseParasite"/>
        </authorList>
    </citation>
    <scope>IDENTIFICATION</scope>
</reference>
<evidence type="ECO:0000313" key="2">
    <source>
        <dbReference type="Proteomes" id="UP000887566"/>
    </source>
</evidence>
<evidence type="ECO:0000313" key="3">
    <source>
        <dbReference type="WBParaSite" id="PSAMB.scaffold15size126113.g387.t1"/>
    </source>
</evidence>
<protein>
    <submittedName>
        <fullName evidence="3">Uncharacterized protein</fullName>
    </submittedName>
</protein>
<feature type="compositionally biased region" description="Acidic residues" evidence="1">
    <location>
        <begin position="83"/>
        <end position="99"/>
    </location>
</feature>